<protein>
    <recommendedName>
        <fullName evidence="3">Lipoprotein</fullName>
    </recommendedName>
</protein>
<dbReference type="Proteomes" id="UP001595867">
    <property type="component" value="Unassembled WGS sequence"/>
</dbReference>
<comment type="caution">
    <text evidence="1">The sequence shown here is derived from an EMBL/GenBank/DDBJ whole genome shotgun (WGS) entry which is preliminary data.</text>
</comment>
<reference evidence="2" key="1">
    <citation type="journal article" date="2019" name="Int. J. Syst. Evol. Microbiol.">
        <title>The Global Catalogue of Microorganisms (GCM) 10K type strain sequencing project: providing services to taxonomists for standard genome sequencing and annotation.</title>
        <authorList>
            <consortium name="The Broad Institute Genomics Platform"/>
            <consortium name="The Broad Institute Genome Sequencing Center for Infectious Disease"/>
            <person name="Wu L."/>
            <person name="Ma J."/>
        </authorList>
    </citation>
    <scope>NUCLEOTIDE SEQUENCE [LARGE SCALE GENOMIC DNA]</scope>
    <source>
        <strain evidence="2">TBRC 5832</strain>
    </source>
</reference>
<accession>A0ABV8IWR2</accession>
<evidence type="ECO:0000313" key="2">
    <source>
        <dbReference type="Proteomes" id="UP001595867"/>
    </source>
</evidence>
<name>A0ABV8IWR2_9ACTN</name>
<gene>
    <name evidence="1" type="ORF">ACFO0C_27610</name>
</gene>
<proteinExistence type="predicted"/>
<dbReference type="RefSeq" id="WP_378069603.1">
    <property type="nucleotide sequence ID" value="NZ_JBHSBL010000019.1"/>
</dbReference>
<dbReference type="PROSITE" id="PS51257">
    <property type="entry name" value="PROKAR_LIPOPROTEIN"/>
    <property type="match status" value="1"/>
</dbReference>
<evidence type="ECO:0008006" key="3">
    <source>
        <dbReference type="Google" id="ProtNLM"/>
    </source>
</evidence>
<keyword evidence="2" id="KW-1185">Reference proteome</keyword>
<evidence type="ECO:0000313" key="1">
    <source>
        <dbReference type="EMBL" id="MFC4068714.1"/>
    </source>
</evidence>
<dbReference type="EMBL" id="JBHSBL010000019">
    <property type="protein sequence ID" value="MFC4068714.1"/>
    <property type="molecule type" value="Genomic_DNA"/>
</dbReference>
<organism evidence="1 2">
    <name type="scientific">Actinoplanes subglobosus</name>
    <dbReference type="NCBI Taxonomy" id="1547892"/>
    <lineage>
        <taxon>Bacteria</taxon>
        <taxon>Bacillati</taxon>
        <taxon>Actinomycetota</taxon>
        <taxon>Actinomycetes</taxon>
        <taxon>Micromonosporales</taxon>
        <taxon>Micromonosporaceae</taxon>
        <taxon>Actinoplanes</taxon>
    </lineage>
</organism>
<sequence>MRRLLPFAAGLLLLTGCSGEQTPTAQVCESYAAVQNTVEHIRQTNVSENGLSALRPYLTQLIEQLQQFVTDAQAQFGAQADVLRAAVDKLSASVDTARADPNVANLSVVRSDVAEVRTNAQALRATVQETC</sequence>